<keyword evidence="7" id="KW-1185">Reference proteome</keyword>
<dbReference type="GO" id="GO:0004174">
    <property type="term" value="F:electron-transferring-flavoprotein dehydrogenase activity"/>
    <property type="evidence" value="ECO:0007669"/>
    <property type="project" value="TreeGrafter"/>
</dbReference>
<dbReference type="Gene3D" id="3.50.50.100">
    <property type="match status" value="1"/>
</dbReference>
<dbReference type="InterPro" id="IPR036188">
    <property type="entry name" value="FAD/NAD-bd_sf"/>
</dbReference>
<dbReference type="RefSeq" id="WP_091100924.1">
    <property type="nucleotide sequence ID" value="NZ_FOBF01000006.1"/>
</dbReference>
<dbReference type="PANTHER" id="PTHR43735">
    <property type="entry name" value="APOPTOSIS-INDUCING FACTOR 1"/>
    <property type="match status" value="1"/>
</dbReference>
<evidence type="ECO:0000256" key="4">
    <source>
        <dbReference type="ARBA" id="ARBA00023002"/>
    </source>
</evidence>
<evidence type="ECO:0000259" key="5">
    <source>
        <dbReference type="Pfam" id="PF07992"/>
    </source>
</evidence>
<dbReference type="PRINTS" id="PR00368">
    <property type="entry name" value="FADPNR"/>
</dbReference>
<evidence type="ECO:0000256" key="1">
    <source>
        <dbReference type="ARBA" id="ARBA00006442"/>
    </source>
</evidence>
<dbReference type="SUPFAM" id="SSF51905">
    <property type="entry name" value="FAD/NAD(P)-binding domain"/>
    <property type="match status" value="1"/>
</dbReference>
<dbReference type="OrthoDB" id="3248171at2"/>
<dbReference type="AlphaFoldDB" id="A0A1H7S6H7"/>
<keyword evidence="4" id="KW-0560">Oxidoreductase</keyword>
<comment type="similarity">
    <text evidence="1">Belongs to the FAD-dependent oxidoreductase family.</text>
</comment>
<proteinExistence type="inferred from homology"/>
<reference evidence="6 7" key="1">
    <citation type="submission" date="2016-10" db="EMBL/GenBank/DDBJ databases">
        <authorList>
            <person name="de Groot N.N."/>
        </authorList>
    </citation>
    <scope>NUCLEOTIDE SEQUENCE [LARGE SCALE GENOMIC DNA]</scope>
    <source>
        <strain evidence="6 7">DSM 43357</strain>
    </source>
</reference>
<sequence length="372" mass="38901">MGRTVAVIGGGYAGTAVAKALDQHADVILVEPKDAFVQNAVSMRALARPDWTDHLFFPYDRLLRRGTIVRDRAVSAGPGHVILASGERIDADHLVLATGSGYPFPFKPEHDQASRTRERLLDVHAALAGAARVLIAGAGPVGLELSGEIKAVWPGKHVTVVDPAPELLPGFQPELREDLRRQLDALGVDLRLGTALGTPPVEPGRAAPFTVTATGPAGRGEIAADIWFRAYGVSVQTGYLAGDLAAARTPGGRVRVTPTLNVEGHPRVYAIGDITDLPEARMAGNAMAHAEIVAANILADLRGETPSAVYEPSAVPFVLLPLGPDGGVGQLPSPGGPIVLPPEAVADYKGKDLFTGRFAELFGLTAKVPSAP</sequence>
<dbReference type="Pfam" id="PF07992">
    <property type="entry name" value="Pyr_redox_2"/>
    <property type="match status" value="1"/>
</dbReference>
<keyword evidence="3" id="KW-0274">FAD</keyword>
<protein>
    <submittedName>
        <fullName evidence="6">NADH dehydrogenase, FAD-containing subunit</fullName>
    </submittedName>
</protein>
<dbReference type="GO" id="GO:0050660">
    <property type="term" value="F:flavin adenine dinucleotide binding"/>
    <property type="evidence" value="ECO:0007669"/>
    <property type="project" value="TreeGrafter"/>
</dbReference>
<evidence type="ECO:0000256" key="3">
    <source>
        <dbReference type="ARBA" id="ARBA00022827"/>
    </source>
</evidence>
<accession>A0A1H7S6H7</accession>
<name>A0A1H7S6H7_9ACTN</name>
<evidence type="ECO:0000313" key="7">
    <source>
        <dbReference type="Proteomes" id="UP000198953"/>
    </source>
</evidence>
<gene>
    <name evidence="6" type="ORF">SAMN05660976_03042</name>
</gene>
<evidence type="ECO:0000256" key="2">
    <source>
        <dbReference type="ARBA" id="ARBA00022630"/>
    </source>
</evidence>
<feature type="domain" description="FAD/NAD(P)-binding" evidence="5">
    <location>
        <begin position="4"/>
        <end position="284"/>
    </location>
</feature>
<dbReference type="InterPro" id="IPR023753">
    <property type="entry name" value="FAD/NAD-binding_dom"/>
</dbReference>
<keyword evidence="2" id="KW-0285">Flavoprotein</keyword>
<organism evidence="6 7">
    <name type="scientific">Nonomuraea pusilla</name>
    <dbReference type="NCBI Taxonomy" id="46177"/>
    <lineage>
        <taxon>Bacteria</taxon>
        <taxon>Bacillati</taxon>
        <taxon>Actinomycetota</taxon>
        <taxon>Actinomycetes</taxon>
        <taxon>Streptosporangiales</taxon>
        <taxon>Streptosporangiaceae</taxon>
        <taxon>Nonomuraea</taxon>
    </lineage>
</organism>
<dbReference type="GO" id="GO:0005737">
    <property type="term" value="C:cytoplasm"/>
    <property type="evidence" value="ECO:0007669"/>
    <property type="project" value="TreeGrafter"/>
</dbReference>
<dbReference type="EMBL" id="FOBF01000006">
    <property type="protein sequence ID" value="SEL67334.1"/>
    <property type="molecule type" value="Genomic_DNA"/>
</dbReference>
<dbReference type="PANTHER" id="PTHR43735:SF3">
    <property type="entry name" value="FERROPTOSIS SUPPRESSOR PROTEIN 1"/>
    <property type="match status" value="1"/>
</dbReference>
<evidence type="ECO:0000313" key="6">
    <source>
        <dbReference type="EMBL" id="SEL67334.1"/>
    </source>
</evidence>
<dbReference type="Proteomes" id="UP000198953">
    <property type="component" value="Unassembled WGS sequence"/>
</dbReference>
<dbReference type="STRING" id="46177.SAMN05660976_03042"/>